<protein>
    <submittedName>
        <fullName evidence="4">Uncharacterized protein LOC103518606</fullName>
    </submittedName>
</protein>
<reference evidence="4" key="1">
    <citation type="submission" date="2025-08" db="UniProtKB">
        <authorList>
            <consortium name="RefSeq"/>
        </authorList>
    </citation>
    <scope>IDENTIFICATION</scope>
</reference>
<name>A0A1S3DHB8_DIACI</name>
<organism evidence="3 4">
    <name type="scientific">Diaphorina citri</name>
    <name type="common">Asian citrus psyllid</name>
    <dbReference type="NCBI Taxonomy" id="121845"/>
    <lineage>
        <taxon>Eukaryota</taxon>
        <taxon>Metazoa</taxon>
        <taxon>Ecdysozoa</taxon>
        <taxon>Arthropoda</taxon>
        <taxon>Hexapoda</taxon>
        <taxon>Insecta</taxon>
        <taxon>Pterygota</taxon>
        <taxon>Neoptera</taxon>
        <taxon>Paraneoptera</taxon>
        <taxon>Hemiptera</taxon>
        <taxon>Sternorrhyncha</taxon>
        <taxon>Psylloidea</taxon>
        <taxon>Psyllidae</taxon>
        <taxon>Diaphorininae</taxon>
        <taxon>Diaphorina</taxon>
    </lineage>
</organism>
<keyword evidence="2" id="KW-0732">Signal</keyword>
<keyword evidence="1" id="KW-0812">Transmembrane</keyword>
<accession>A0A1S3DHB8</accession>
<evidence type="ECO:0000313" key="4">
    <source>
        <dbReference type="RefSeq" id="XP_008481901.1"/>
    </source>
</evidence>
<dbReference type="RefSeq" id="XP_008481901.1">
    <property type="nucleotide sequence ID" value="XM_008483679.3"/>
</dbReference>
<proteinExistence type="predicted"/>
<dbReference type="GeneID" id="103518606"/>
<dbReference type="PaxDb" id="121845-A0A1S3DHB8"/>
<keyword evidence="3" id="KW-1185">Reference proteome</keyword>
<evidence type="ECO:0000313" key="3">
    <source>
        <dbReference type="Proteomes" id="UP000079169"/>
    </source>
</evidence>
<keyword evidence="1" id="KW-1133">Transmembrane helix</keyword>
<gene>
    <name evidence="4" type="primary">LOC103518606</name>
</gene>
<dbReference type="AlphaFoldDB" id="A0A1S3DHB8"/>
<dbReference type="Proteomes" id="UP000079169">
    <property type="component" value="Unplaced"/>
</dbReference>
<dbReference type="OMA" id="HWIHKID"/>
<dbReference type="STRING" id="121845.A0A1S3DHB8"/>
<keyword evidence="1" id="KW-0472">Membrane</keyword>
<feature type="transmembrane region" description="Helical" evidence="1">
    <location>
        <begin position="113"/>
        <end position="142"/>
    </location>
</feature>
<feature type="signal peptide" evidence="2">
    <location>
        <begin position="1"/>
        <end position="18"/>
    </location>
</feature>
<dbReference type="KEGG" id="dci:103518606"/>
<sequence length="240" mass="26261">MFSTTAVLSLLSISLVLAQSSYTPLPLQQQADNSIDKIESNPAPYSNYVEHSNTGLEGYTVQTGYEGYLIPYEDIEPALSLLETKGFLAAGLKLVHTVPRLALKVIFKAVPHVLFIGAVVLIGAAMTSTVCSLTSLCSAAYLPHWIHKIDKEQVRSLSALVNEDRLIGAAMTSTVCSLTSLCSAAYLPHWIHKIDKEQVRSLSALVNEDRLNAASHYVKTAIDNYYKSYGLKKTARSKKQ</sequence>
<evidence type="ECO:0000256" key="2">
    <source>
        <dbReference type="SAM" id="SignalP"/>
    </source>
</evidence>
<feature type="chain" id="PRO_5010280748" evidence="2">
    <location>
        <begin position="19"/>
        <end position="240"/>
    </location>
</feature>
<evidence type="ECO:0000256" key="1">
    <source>
        <dbReference type="SAM" id="Phobius"/>
    </source>
</evidence>